<dbReference type="Proteomes" id="UP000025748">
    <property type="component" value="Unassembled WGS sequence"/>
</dbReference>
<proteinExistence type="predicted"/>
<protein>
    <submittedName>
        <fullName evidence="4">ABC transporter, substrate-binding protein, family 3</fullName>
    </submittedName>
</protein>
<accession>A0ABR4QW55</accession>
<comment type="caution">
    <text evidence="4">The sequence shown here is derived from an EMBL/GenBank/DDBJ whole genome shotgun (WGS) entry which is preliminary data.</text>
</comment>
<keyword evidence="1 2" id="KW-0732">Signal</keyword>
<gene>
    <name evidence="4" type="ORF">L544_0322</name>
</gene>
<dbReference type="PANTHER" id="PTHR35936">
    <property type="entry name" value="MEMBRANE-BOUND LYTIC MUREIN TRANSGLYCOSYLASE F"/>
    <property type="match status" value="1"/>
</dbReference>
<organism evidence="4 5">
    <name type="scientific">Bordetella hinzii OH87 BAL007II</name>
    <dbReference type="NCBI Taxonomy" id="1331262"/>
    <lineage>
        <taxon>Bacteria</taxon>
        <taxon>Pseudomonadati</taxon>
        <taxon>Pseudomonadota</taxon>
        <taxon>Betaproteobacteria</taxon>
        <taxon>Burkholderiales</taxon>
        <taxon>Alcaligenaceae</taxon>
        <taxon>Bordetella</taxon>
    </lineage>
</organism>
<evidence type="ECO:0000256" key="2">
    <source>
        <dbReference type="SAM" id="SignalP"/>
    </source>
</evidence>
<dbReference type="Gene3D" id="3.40.190.10">
    <property type="entry name" value="Periplasmic binding protein-like II"/>
    <property type="match status" value="2"/>
</dbReference>
<dbReference type="InterPro" id="IPR001638">
    <property type="entry name" value="Solute-binding_3/MltF_N"/>
</dbReference>
<dbReference type="SMART" id="SM00062">
    <property type="entry name" value="PBPb"/>
    <property type="match status" value="1"/>
</dbReference>
<evidence type="ECO:0000259" key="3">
    <source>
        <dbReference type="SMART" id="SM00062"/>
    </source>
</evidence>
<sequence length="290" mass="31800">MSRMRLANWLLALLMPVSAAMAQTPGAAAGIAPGRSPTGLIRQVDGSLLAPEIDVIKRRGALIVAILGVDQPPYFFEKNGTLAGLDVGLARELAAGLGVRLEVDRSARTFDQVLDVLAEGKADLAISKLSRTLRRAGFVVFSQPYLSLNQALLVDRVAFAKRTQRQSVGEAVRGYKGKIGVWEQSSYANYVAKQFPHAEVRRYASWDAVIDALEAGEIEAAYRDEYEIKKILAAEPAKALRLRMITLDDVFDRFSVAINLNAPALLNYVNLYLEMRGEPLDINDVIQASR</sequence>
<feature type="domain" description="Solute-binding protein family 3/N-terminal" evidence="3">
    <location>
        <begin position="61"/>
        <end position="279"/>
    </location>
</feature>
<feature type="signal peptide" evidence="2">
    <location>
        <begin position="1"/>
        <end position="22"/>
    </location>
</feature>
<evidence type="ECO:0000256" key="1">
    <source>
        <dbReference type="ARBA" id="ARBA00022729"/>
    </source>
</evidence>
<dbReference type="RefSeq" id="WP_029577954.1">
    <property type="nucleotide sequence ID" value="NZ_JHEM01000029.1"/>
</dbReference>
<evidence type="ECO:0000313" key="4">
    <source>
        <dbReference type="EMBL" id="KCB21864.1"/>
    </source>
</evidence>
<reference evidence="4 5" key="1">
    <citation type="submission" date="2014-03" db="EMBL/GenBank/DDBJ databases">
        <title>Genome sequence of Bordetella hinzii.</title>
        <authorList>
            <person name="Register K."/>
            <person name="Harvill E."/>
            <person name="Goodfield L.L."/>
            <person name="Ivanov Y.V."/>
            <person name="Meyer J.A."/>
            <person name="Muse S.J."/>
            <person name="Jacobs N."/>
            <person name="Bendor L."/>
            <person name="Smallridge W.E."/>
            <person name="Brinkac L.M."/>
            <person name="Sanka R."/>
            <person name="Kim M."/>
            <person name="Losada L."/>
        </authorList>
    </citation>
    <scope>NUCLEOTIDE SEQUENCE [LARGE SCALE GENOMIC DNA]</scope>
    <source>
        <strain evidence="4 5">OH87 BAL007II</strain>
    </source>
</reference>
<dbReference type="Pfam" id="PF00497">
    <property type="entry name" value="SBP_bac_3"/>
    <property type="match status" value="1"/>
</dbReference>
<dbReference type="SUPFAM" id="SSF53850">
    <property type="entry name" value="Periplasmic binding protein-like II"/>
    <property type="match status" value="1"/>
</dbReference>
<feature type="chain" id="PRO_5045601767" evidence="2">
    <location>
        <begin position="23"/>
        <end position="290"/>
    </location>
</feature>
<name>A0ABR4QW55_9BORD</name>
<dbReference type="CDD" id="cd13530">
    <property type="entry name" value="PBP2_peptides_like"/>
    <property type="match status" value="1"/>
</dbReference>
<evidence type="ECO:0000313" key="5">
    <source>
        <dbReference type="Proteomes" id="UP000025748"/>
    </source>
</evidence>
<dbReference type="EMBL" id="JHEM01000029">
    <property type="protein sequence ID" value="KCB21864.1"/>
    <property type="molecule type" value="Genomic_DNA"/>
</dbReference>
<keyword evidence="5" id="KW-1185">Reference proteome</keyword>
<dbReference type="GeneID" id="92996402"/>
<dbReference type="PANTHER" id="PTHR35936:SF17">
    <property type="entry name" value="ARGININE-BINDING EXTRACELLULAR PROTEIN ARTP"/>
    <property type="match status" value="1"/>
</dbReference>